<reference evidence="1 2" key="1">
    <citation type="submission" date="2019-02" db="EMBL/GenBank/DDBJ databases">
        <title>Draft genome sequence of Arthrospira platensis NIES-3787.</title>
        <authorList>
            <person name="Yamaguchi H."/>
            <person name="Suzuki S."/>
            <person name="Kawachi M."/>
        </authorList>
    </citation>
    <scope>NUCLEOTIDE SEQUENCE [LARGE SCALE GENOMIC DNA]</scope>
    <source>
        <strain evidence="1 2">NIES-3787</strain>
    </source>
</reference>
<protein>
    <submittedName>
        <fullName evidence="1">Uncharacterized protein</fullName>
    </submittedName>
</protein>
<dbReference type="AlphaFoldDB" id="A0A6H9FTT8"/>
<sequence length="33" mass="3867">MKLLPQNKVEKISASNDKQGLIRYLNVGYLIYR</sequence>
<proteinExistence type="predicted"/>
<dbReference type="Proteomes" id="UP000438874">
    <property type="component" value="Unassembled WGS sequence"/>
</dbReference>
<evidence type="ECO:0000313" key="1">
    <source>
        <dbReference type="EMBL" id="GCL48383.1"/>
    </source>
</evidence>
<organism evidence="1 2">
    <name type="scientific">Microcystis aeruginosa NIES-3787</name>
    <dbReference type="NCBI Taxonomy" id="2517782"/>
    <lineage>
        <taxon>Bacteria</taxon>
        <taxon>Bacillati</taxon>
        <taxon>Cyanobacteriota</taxon>
        <taxon>Cyanophyceae</taxon>
        <taxon>Oscillatoriophycideae</taxon>
        <taxon>Chroococcales</taxon>
        <taxon>Microcystaceae</taxon>
        <taxon>Microcystis</taxon>
    </lineage>
</organism>
<accession>A0A6H9FTT8</accession>
<comment type="caution">
    <text evidence="1">The sequence shown here is derived from an EMBL/GenBank/DDBJ whole genome shotgun (WGS) entry which is preliminary data.</text>
</comment>
<name>A0A6H9FTT8_MICAE</name>
<dbReference type="EMBL" id="BJCH01000121">
    <property type="protein sequence ID" value="GCL48383.1"/>
    <property type="molecule type" value="Genomic_DNA"/>
</dbReference>
<evidence type="ECO:0000313" key="2">
    <source>
        <dbReference type="Proteomes" id="UP000438874"/>
    </source>
</evidence>
<gene>
    <name evidence="1" type="ORF">NIES3787_41020</name>
</gene>